<dbReference type="PANTHER" id="PTHR24025:SF23">
    <property type="entry name" value="NEURAL-CADHERIN"/>
    <property type="match status" value="1"/>
</dbReference>
<evidence type="ECO:0000256" key="6">
    <source>
        <dbReference type="ARBA" id="ARBA00022989"/>
    </source>
</evidence>
<feature type="region of interest" description="Disordered" evidence="8">
    <location>
        <begin position="436"/>
        <end position="455"/>
    </location>
</feature>
<comment type="subcellular location">
    <subcellularLocation>
        <location evidence="1">Membrane</location>
    </subcellularLocation>
</comment>
<keyword evidence="4" id="KW-0106">Calcium</keyword>
<dbReference type="SUPFAM" id="SSF51120">
    <property type="entry name" value="beta-Roll"/>
    <property type="match status" value="1"/>
</dbReference>
<dbReference type="Gene3D" id="2.150.10.10">
    <property type="entry name" value="Serralysin-like metalloprotease, C-terminal"/>
    <property type="match status" value="1"/>
</dbReference>
<dbReference type="NCBIfam" id="NF033682">
    <property type="entry name" value="retention_LapA"/>
    <property type="match status" value="1"/>
</dbReference>
<reference evidence="11" key="1">
    <citation type="journal article" date="2019" name="Int. J. Syst. Evol. Microbiol.">
        <title>The Global Catalogue of Microorganisms (GCM) 10K type strain sequencing project: providing services to taxonomists for standard genome sequencing and annotation.</title>
        <authorList>
            <consortium name="The Broad Institute Genomics Platform"/>
            <consortium name="The Broad Institute Genome Sequencing Center for Infectious Disease"/>
            <person name="Wu L."/>
            <person name="Ma J."/>
        </authorList>
    </citation>
    <scope>NUCLEOTIDE SEQUENCE [LARGE SCALE GENOMIC DNA]</scope>
    <source>
        <strain evidence="11">KCTC 52237</strain>
    </source>
</reference>
<dbReference type="Gene3D" id="2.60.40.3440">
    <property type="match status" value="15"/>
</dbReference>
<feature type="domain" description="Cadherin" evidence="9">
    <location>
        <begin position="809"/>
        <end position="902"/>
    </location>
</feature>
<dbReference type="PANTHER" id="PTHR24025">
    <property type="entry name" value="DESMOGLEIN FAMILY MEMBER"/>
    <property type="match status" value="1"/>
</dbReference>
<dbReference type="EMBL" id="JBHRTF010000003">
    <property type="protein sequence ID" value="MFC3115100.1"/>
    <property type="molecule type" value="Genomic_DNA"/>
</dbReference>
<dbReference type="NCBIfam" id="NF012211">
    <property type="entry name" value="tand_rpt_95"/>
    <property type="match status" value="18"/>
</dbReference>
<feature type="region of interest" description="Disordered" evidence="8">
    <location>
        <begin position="1588"/>
        <end position="1621"/>
    </location>
</feature>
<dbReference type="Pfam" id="PF07691">
    <property type="entry name" value="PA14"/>
    <property type="match status" value="1"/>
</dbReference>
<gene>
    <name evidence="10" type="ORF">ACFODX_05995</name>
</gene>
<dbReference type="CDD" id="cd11304">
    <property type="entry name" value="Cadherin_repeat"/>
    <property type="match status" value="5"/>
</dbReference>
<keyword evidence="6" id="KW-1133">Transmembrane helix</keyword>
<dbReference type="Gene3D" id="2.60.40.1200">
    <property type="match status" value="1"/>
</dbReference>
<feature type="domain" description="Cadherin" evidence="9">
    <location>
        <begin position="717"/>
        <end position="810"/>
    </location>
</feature>
<feature type="domain" description="Cadherin" evidence="9">
    <location>
        <begin position="1590"/>
        <end position="1687"/>
    </location>
</feature>
<keyword evidence="11" id="KW-1185">Reference proteome</keyword>
<dbReference type="InterPro" id="IPR019960">
    <property type="entry name" value="T1SS_VCA0849"/>
</dbReference>
<dbReference type="InterPro" id="IPR011658">
    <property type="entry name" value="PA14_dom"/>
</dbReference>
<feature type="compositionally biased region" description="Polar residues" evidence="8">
    <location>
        <begin position="440"/>
        <end position="451"/>
    </location>
</feature>
<dbReference type="InterPro" id="IPR015919">
    <property type="entry name" value="Cadherin-like_sf"/>
</dbReference>
<keyword evidence="7" id="KW-0472">Membrane</keyword>
<keyword evidence="3" id="KW-0677">Repeat</keyword>
<feature type="compositionally biased region" description="Polar residues" evidence="8">
    <location>
        <begin position="532"/>
        <end position="550"/>
    </location>
</feature>
<evidence type="ECO:0000256" key="7">
    <source>
        <dbReference type="ARBA" id="ARBA00023136"/>
    </source>
</evidence>
<name>A0ABV7FEP1_9GAMM</name>
<dbReference type="InterPro" id="IPR002126">
    <property type="entry name" value="Cadherin-like_dom"/>
</dbReference>
<sequence length="2501" mass="253287">MSNAVATVAFLQGQAWAKAPDGSLRPLTVGAVLNDNEIIVTAEGARVELDIGGVEPLIIYGGQEVAMSRDMNPQTATSADEALLDDASVDQALTILEQEGDLLEELEETAAGDNAGGGSDGSSNFVRLDRIAESTEDQDFSYNSSPEAQAGQAASDGDYVNRAPELADQVFGTDEDTPLTGQIIATDIEGDLLTYALAGGPANGSLQLNPATGQFVFTPNANYNGPDSFVVTVTDSRGNSSTATITLNVTPVNDIPVSADQNLVTDEDTPVSGQIVASDVENDTLSYSLTGAPANGQLVLDPVTGGFTYTPNANFNGSDLFIVTISDGNGGSTTSTVTIGVLPVNDLPVSSDQNLITPEDTPIDGQVVASDVDGDSLNYLVSAPAASGTVSLDPTTGAFTYTPNANFNGSDFFIVTISDGNGGTTTSRINIGVTPVNDAPVSSDQNLTTPEDTPIDGQVVAGDVDGDSLSYLVSAPAASGTVTLDPATGAFTYTPNANFNGSDFFIVTISDGNGGTTTSRINIGVTPVNDAPVSSDQNLTTPEDTPISGQVSASDVDGDSLSYVVSGQPANGSVTLNAATGTFTYTPAANYNGSDSFVVTISDGNGGTTTSRINIGVTPVNDAPVASNLNLVTPENIPVNGQISASDIDGDSLGYSLNSAPVNGTVVLNPATGSFTYTPNTGYNGSDSFTVTISDGNGGTTTSLVSIGVTPVNVAPTAGDLNLTTDEDVPVNGAISANDPDGDTLSYSVTGSPASGTVVLNAATGTFTYTPNTGYTGGDSFVVTISDGNGGTTTSTVTIGVNSTNDAPVASNLNLTTDEDIPVNGAVLASDPDSDPLSFLVSANPTHGSVILNPVTGTFTYTPNTNYHGSDSFVVSISDGKGGVTTSTVTIDVNPINDAPVTADQNLTTNENQAIPGTVSGSDPDGDSLRFLLQTPPGSGSLSLDILTGQFIYNPGAGFTGTDSFVVRVTDGNGGNALSTITIGVLPVNGTPDAVDDAVSVRQDTSVTVAVKANDTDPENDSLTVTGVTQGVHGSVVIDAVTGNPIYTPDAGYVGTDTFTYTISDGNGGTDTASVTVTVTANTAPVAVADSITLFEGGVATSLNGGATSLLANDTDAEGNPLTAILVTGPAHGTLTLNADGTFSYIHDGSETTVDSFTYKVNDGTVDGNTVTVNINITPVNERPIAVDDFYTTAEDTPIVFDLADWLLNDSDPDGDTISVFSASAVVNGTLSYVGGQLTFIPNAEYSGPASFNYSIHDGHGNTATATVHINVTNVDDPSVLLADVVNASEDTEASGNVLSNDTDVDSPLQVVAFVMNGTGYSAGDLVSVPGIGSLTLQASGAFTFTPVANYNGPVPQITYTTNTGFSSTLDITIDPVNDAPVANNDSLATTQNVALEINLASLTANDTDIDGHTLTVFAAGAVTNGSLAYIDGKLHFIPANNYTGPASFTYSITDGHGGTSSATVNISVTAAPNVAPETNSVAASGNEDTLITINLTGSDSDGTVAGYVIKSLPVNGVLYSDATMTTAIGVGDLVTGPVYFMPNANWNGSTQFDYVARDNLGLEDATAATASITVNPVADAAVLGTGAGSVKEDTPAQSSAGGTLSITDPDAGEASFQPQTNTAGTYGNFSINAAGVWTYNINNSLSAVQQLKEGETKTETFTVSSIDGATTSVVITVRGTNDAPTANADSATVAQGQVLTLTPLQLLANDTDPDGDTLSILSVQDPVNGSVSIVGGNAVFTPTAGYSGPASFTYSVSDGQGGTATATVNINVTAVNTPPDAINDNPVGNATATGLHAEYFGYRQGTDGLNLASLDQVKNFIATNSASATFTATTLNYNMGNGFNNNLGFGTNLQTFLGSDAASLSNDPATTSDAIIRMSGFVELAAGTYNFRVLSDDGYQIKIDGVTVAEVASNQSAATRIHPSFTLSISGLHTIEIVYWDQGYYAQFTAELSNDGGLSYQPFNAFNSYKTASLVAVEDTPFTISAATLLANDTDANSDTLSIVSVQGAVNGSVALVGGNVVFTPAANYAGPASFTYTITDGKGGFDTATVNLMVSPVNDAPVAANDNLIAASNQTLTIAPSTLVGNDVDVDGDVLQIIAVNNAVNGTVSINSSGNILFTPTSGYEGSASFTYTARDDGGITTTATVNLAVGSASAPSVVVSKSLVAVAQGTGGTSVKFPIITKLVDTDGSETLSIKVSGVPTGLSFNAGTNLGGGVWQFTAADLPNLMLNLPGSYTTNSTNLTVQVTATEANGGFTASTSTVVNLKAAYTTVDLTTTESGNYTGSSASENIQGGAGNNTINANNGNNIVRGGGGDDNLSAGSGTDIIYGGSGNDVINGGSGNDRLIGGAGNDTMSGGSSGENFVDVFAWSLGDQGTAGSPAVDTIQNFSTSAPGNNGTGGDVLDLRDLLQGESVGASNSAGNLADYLHFEISGSNTVIHISHTGGFNGDSHSVGSSFTSSATTQQIVLEGVNLQSLYSGATTDQQIITQMLNNNKLITD</sequence>
<dbReference type="InterPro" id="IPR040853">
    <property type="entry name" value="RapA2_cadherin-like"/>
</dbReference>
<dbReference type="InterPro" id="IPR047777">
    <property type="entry name" value="LapA-like_RM"/>
</dbReference>
<dbReference type="Pfam" id="PF00353">
    <property type="entry name" value="HemolysinCabind"/>
    <property type="match status" value="2"/>
</dbReference>
<protein>
    <submittedName>
        <fullName evidence="10">Retention module-containing protein</fullName>
    </submittedName>
</protein>
<dbReference type="InterPro" id="IPR001343">
    <property type="entry name" value="Hemolysn_Ca-bd"/>
</dbReference>
<dbReference type="Pfam" id="PF17803">
    <property type="entry name" value="Cadherin_4"/>
    <property type="match status" value="1"/>
</dbReference>
<dbReference type="InterPro" id="IPR006644">
    <property type="entry name" value="Cadg"/>
</dbReference>
<comment type="caution">
    <text evidence="10">The sequence shown here is derived from an EMBL/GenBank/DDBJ whole genome shotgun (WGS) entry which is preliminary data.</text>
</comment>
<dbReference type="InterPro" id="IPR013783">
    <property type="entry name" value="Ig-like_fold"/>
</dbReference>
<dbReference type="InterPro" id="IPR041690">
    <property type="entry name" value="Cadherin_5"/>
</dbReference>
<evidence type="ECO:0000256" key="8">
    <source>
        <dbReference type="SAM" id="MobiDB-lite"/>
    </source>
</evidence>
<evidence type="ECO:0000259" key="9">
    <source>
        <dbReference type="PROSITE" id="PS50268"/>
    </source>
</evidence>
<evidence type="ECO:0000256" key="3">
    <source>
        <dbReference type="ARBA" id="ARBA00022737"/>
    </source>
</evidence>
<organism evidence="10 11">
    <name type="scientific">Cellvibrio fontiphilus</name>
    <dbReference type="NCBI Taxonomy" id="1815559"/>
    <lineage>
        <taxon>Bacteria</taxon>
        <taxon>Pseudomonadati</taxon>
        <taxon>Pseudomonadota</taxon>
        <taxon>Gammaproteobacteria</taxon>
        <taxon>Cellvibrionales</taxon>
        <taxon>Cellvibrionaceae</taxon>
        <taxon>Cellvibrio</taxon>
    </lineage>
</organism>
<dbReference type="InterPro" id="IPR011049">
    <property type="entry name" value="Serralysin-like_metalloprot_C"/>
</dbReference>
<feature type="domain" description="Cadherin" evidence="9">
    <location>
        <begin position="269"/>
        <end position="350"/>
    </location>
</feature>
<feature type="domain" description="Cadherin" evidence="9">
    <location>
        <begin position="441"/>
        <end position="534"/>
    </location>
</feature>
<evidence type="ECO:0000313" key="10">
    <source>
        <dbReference type="EMBL" id="MFC3115100.1"/>
    </source>
</evidence>
<feature type="compositionally biased region" description="Polar residues" evidence="8">
    <location>
        <begin position="1596"/>
        <end position="1607"/>
    </location>
</feature>
<dbReference type="SMART" id="SM00736">
    <property type="entry name" value="CADG"/>
    <property type="match status" value="4"/>
</dbReference>
<dbReference type="Pfam" id="PF17892">
    <property type="entry name" value="Cadherin_5"/>
    <property type="match status" value="3"/>
</dbReference>
<dbReference type="InterPro" id="IPR010221">
    <property type="entry name" value="VCBS_dom"/>
</dbReference>
<evidence type="ECO:0000256" key="2">
    <source>
        <dbReference type="ARBA" id="ARBA00022692"/>
    </source>
</evidence>
<dbReference type="PROSITE" id="PS00330">
    <property type="entry name" value="HEMOLYSIN_CALCIUM"/>
    <property type="match status" value="3"/>
</dbReference>
<keyword evidence="5" id="KW-0130">Cell adhesion</keyword>
<evidence type="ECO:0000313" key="11">
    <source>
        <dbReference type="Proteomes" id="UP001595555"/>
    </source>
</evidence>
<dbReference type="SUPFAM" id="SSF49313">
    <property type="entry name" value="Cadherin-like"/>
    <property type="match status" value="8"/>
</dbReference>
<evidence type="ECO:0000256" key="4">
    <source>
        <dbReference type="ARBA" id="ARBA00022837"/>
    </source>
</evidence>
<dbReference type="PROSITE" id="PS50268">
    <property type="entry name" value="CADHERIN_2"/>
    <property type="match status" value="8"/>
</dbReference>
<dbReference type="SMART" id="SM00112">
    <property type="entry name" value="CA"/>
    <property type="match status" value="6"/>
</dbReference>
<dbReference type="PRINTS" id="PR00313">
    <property type="entry name" value="CABNDNGRPT"/>
</dbReference>
<feature type="region of interest" description="Disordered" evidence="8">
    <location>
        <begin position="527"/>
        <end position="550"/>
    </location>
</feature>
<dbReference type="RefSeq" id="WP_378117089.1">
    <property type="nucleotide sequence ID" value="NZ_JBHRTF010000003.1"/>
</dbReference>
<feature type="domain" description="Cadherin" evidence="9">
    <location>
        <begin position="533"/>
        <end position="626"/>
    </location>
</feature>
<evidence type="ECO:0000256" key="5">
    <source>
        <dbReference type="ARBA" id="ARBA00022889"/>
    </source>
</evidence>
<dbReference type="Proteomes" id="UP001595555">
    <property type="component" value="Unassembled WGS sequence"/>
</dbReference>
<evidence type="ECO:0000256" key="1">
    <source>
        <dbReference type="ARBA" id="ARBA00004370"/>
    </source>
</evidence>
<accession>A0ABV7FEP1</accession>
<proteinExistence type="predicted"/>
<keyword evidence="2" id="KW-0812">Transmembrane</keyword>
<feature type="region of interest" description="Disordered" evidence="8">
    <location>
        <begin position="136"/>
        <end position="159"/>
    </location>
</feature>
<dbReference type="InterPro" id="IPR050971">
    <property type="entry name" value="Cadherin-domain_protein"/>
</dbReference>
<feature type="domain" description="Cadherin" evidence="9">
    <location>
        <begin position="177"/>
        <end position="258"/>
    </location>
</feature>
<dbReference type="InterPro" id="IPR018511">
    <property type="entry name" value="Hemolysin-typ_Ca-bd_CS"/>
</dbReference>
<dbReference type="NCBIfam" id="TIGR01965">
    <property type="entry name" value="VCBS_repeat"/>
    <property type="match status" value="3"/>
</dbReference>
<feature type="domain" description="Cadherin" evidence="9">
    <location>
        <begin position="349"/>
        <end position="442"/>
    </location>
</feature>
<dbReference type="Pfam" id="PF17963">
    <property type="entry name" value="Big_9"/>
    <property type="match status" value="14"/>
</dbReference>
<dbReference type="Gene3D" id="2.60.40.10">
    <property type="entry name" value="Immunoglobulins"/>
    <property type="match status" value="1"/>
</dbReference>
<dbReference type="NCBIfam" id="TIGR03661">
    <property type="entry name" value="T1SS_VCA0849"/>
    <property type="match status" value="1"/>
</dbReference>